<dbReference type="Proteomes" id="UP001179952">
    <property type="component" value="Unassembled WGS sequence"/>
</dbReference>
<protein>
    <submittedName>
        <fullName evidence="1">Uncharacterized protein</fullName>
    </submittedName>
</protein>
<organism evidence="1 2">
    <name type="scientific">Acorus gramineus</name>
    <name type="common">Dwarf sweet flag</name>
    <dbReference type="NCBI Taxonomy" id="55184"/>
    <lineage>
        <taxon>Eukaryota</taxon>
        <taxon>Viridiplantae</taxon>
        <taxon>Streptophyta</taxon>
        <taxon>Embryophyta</taxon>
        <taxon>Tracheophyta</taxon>
        <taxon>Spermatophyta</taxon>
        <taxon>Magnoliopsida</taxon>
        <taxon>Liliopsida</taxon>
        <taxon>Acoraceae</taxon>
        <taxon>Acorus</taxon>
    </lineage>
</organism>
<comment type="caution">
    <text evidence="1">The sequence shown here is derived from an EMBL/GenBank/DDBJ whole genome shotgun (WGS) entry which is preliminary data.</text>
</comment>
<name>A0AAV8ZX94_ACOGR</name>
<keyword evidence="2" id="KW-1185">Reference proteome</keyword>
<evidence type="ECO:0000313" key="1">
    <source>
        <dbReference type="EMBL" id="KAK1256857.1"/>
    </source>
</evidence>
<sequence>MNTHEEGKNVKQISSVNERTLGVVILKHTIASLMKRSGSKLVQISVVSNSTDMVTKK</sequence>
<proteinExistence type="predicted"/>
<gene>
    <name evidence="1" type="ORF">QJS04_geneDACA024175</name>
</gene>
<reference evidence="1" key="2">
    <citation type="submission" date="2023-06" db="EMBL/GenBank/DDBJ databases">
        <authorList>
            <person name="Ma L."/>
            <person name="Liu K.-W."/>
            <person name="Li Z."/>
            <person name="Hsiao Y.-Y."/>
            <person name="Qi Y."/>
            <person name="Fu T."/>
            <person name="Tang G."/>
            <person name="Zhang D."/>
            <person name="Sun W.-H."/>
            <person name="Liu D.-K."/>
            <person name="Li Y."/>
            <person name="Chen G.-Z."/>
            <person name="Liu X.-D."/>
            <person name="Liao X.-Y."/>
            <person name="Jiang Y.-T."/>
            <person name="Yu X."/>
            <person name="Hao Y."/>
            <person name="Huang J."/>
            <person name="Zhao X.-W."/>
            <person name="Ke S."/>
            <person name="Chen Y.-Y."/>
            <person name="Wu W.-L."/>
            <person name="Hsu J.-L."/>
            <person name="Lin Y.-F."/>
            <person name="Huang M.-D."/>
            <person name="Li C.-Y."/>
            <person name="Huang L."/>
            <person name="Wang Z.-W."/>
            <person name="Zhao X."/>
            <person name="Zhong W.-Y."/>
            <person name="Peng D.-H."/>
            <person name="Ahmad S."/>
            <person name="Lan S."/>
            <person name="Zhang J.-S."/>
            <person name="Tsai W.-C."/>
            <person name="Van De Peer Y."/>
            <person name="Liu Z.-J."/>
        </authorList>
    </citation>
    <scope>NUCLEOTIDE SEQUENCE</scope>
    <source>
        <strain evidence="1">SCP</strain>
        <tissue evidence="1">Leaves</tissue>
    </source>
</reference>
<dbReference type="AlphaFoldDB" id="A0AAV8ZX94"/>
<dbReference type="EMBL" id="JAUJYN010000076">
    <property type="protein sequence ID" value="KAK1256857.1"/>
    <property type="molecule type" value="Genomic_DNA"/>
</dbReference>
<reference evidence="1" key="1">
    <citation type="journal article" date="2023" name="Nat. Commun.">
        <title>Diploid and tetraploid genomes of Acorus and the evolution of monocots.</title>
        <authorList>
            <person name="Ma L."/>
            <person name="Liu K.W."/>
            <person name="Li Z."/>
            <person name="Hsiao Y.Y."/>
            <person name="Qi Y."/>
            <person name="Fu T."/>
            <person name="Tang G.D."/>
            <person name="Zhang D."/>
            <person name="Sun W.H."/>
            <person name="Liu D.K."/>
            <person name="Li Y."/>
            <person name="Chen G.Z."/>
            <person name="Liu X.D."/>
            <person name="Liao X.Y."/>
            <person name="Jiang Y.T."/>
            <person name="Yu X."/>
            <person name="Hao Y."/>
            <person name="Huang J."/>
            <person name="Zhao X.W."/>
            <person name="Ke S."/>
            <person name="Chen Y.Y."/>
            <person name="Wu W.L."/>
            <person name="Hsu J.L."/>
            <person name="Lin Y.F."/>
            <person name="Huang M.D."/>
            <person name="Li C.Y."/>
            <person name="Huang L."/>
            <person name="Wang Z.W."/>
            <person name="Zhao X."/>
            <person name="Zhong W.Y."/>
            <person name="Peng D.H."/>
            <person name="Ahmad S."/>
            <person name="Lan S."/>
            <person name="Zhang J.S."/>
            <person name="Tsai W.C."/>
            <person name="Van de Peer Y."/>
            <person name="Liu Z.J."/>
        </authorList>
    </citation>
    <scope>NUCLEOTIDE SEQUENCE</scope>
    <source>
        <strain evidence="1">SCP</strain>
    </source>
</reference>
<accession>A0AAV8ZX94</accession>
<evidence type="ECO:0000313" key="2">
    <source>
        <dbReference type="Proteomes" id="UP001179952"/>
    </source>
</evidence>